<dbReference type="InterPro" id="IPR001360">
    <property type="entry name" value="Glyco_hydro_1"/>
</dbReference>
<dbReference type="PANTHER" id="PTHR10353:SF136">
    <property type="entry name" value="ARYL-PHOSPHO-BETA-D-GLUCOSIDASE BGLC"/>
    <property type="match status" value="1"/>
</dbReference>
<dbReference type="PANTHER" id="PTHR10353">
    <property type="entry name" value="GLYCOSYL HYDROLASE"/>
    <property type="match status" value="1"/>
</dbReference>
<comment type="similarity">
    <text evidence="1">Belongs to the glycosyl hydrolase 1 family.</text>
</comment>
<dbReference type="SUPFAM" id="SSF51445">
    <property type="entry name" value="(Trans)glycosidases"/>
    <property type="match status" value="1"/>
</dbReference>
<dbReference type="Proteomes" id="UP000019249">
    <property type="component" value="Unassembled WGS sequence"/>
</dbReference>
<proteinExistence type="inferred from homology"/>
<dbReference type="Pfam" id="PF00232">
    <property type="entry name" value="Glyco_hydro_1"/>
    <property type="match status" value="1"/>
</dbReference>
<dbReference type="PROSITE" id="PS00653">
    <property type="entry name" value="GLYCOSYL_HYDROL_F1_2"/>
    <property type="match status" value="1"/>
</dbReference>
<accession>A0ABN0RE22</accession>
<reference evidence="2 3" key="1">
    <citation type="journal article" date="2014" name="Int. J. Syst. Evol. Microbiol.">
        <title>Listeria floridensis sp. nov., Listeria aquatica sp. nov., Listeria cornellensis sp. nov., Listeria riparia sp. nov. and Listeria grandensis sp. nov., from agricultural and natural environments.</title>
        <authorList>
            <person name="den Bakker H.C."/>
            <person name="Warchocki S."/>
            <person name="Wright E.M."/>
            <person name="Allred A.F."/>
            <person name="Ahlstrom C."/>
            <person name="Manuel C.S."/>
            <person name="Stasiewicz M.J."/>
            <person name="Burrell A."/>
            <person name="Roof S."/>
            <person name="Strawn L."/>
            <person name="Fortes E.D."/>
            <person name="Nightingale K.K."/>
            <person name="Kephart D."/>
            <person name="Wiedmann M."/>
        </authorList>
    </citation>
    <scope>NUCLEOTIDE SEQUENCE [LARGE SCALE GENOMIC DNA]</scope>
    <source>
        <strain evidence="2 3">FSL S10-1187</strain>
    </source>
</reference>
<evidence type="ECO:0000256" key="1">
    <source>
        <dbReference type="RuleBase" id="RU003690"/>
    </source>
</evidence>
<dbReference type="EMBL" id="AODF01000021">
    <property type="protein sequence ID" value="EUJ30746.1"/>
    <property type="molecule type" value="Genomic_DNA"/>
</dbReference>
<dbReference type="InterPro" id="IPR033132">
    <property type="entry name" value="GH_1_N_CS"/>
</dbReference>
<dbReference type="Gene3D" id="3.20.20.80">
    <property type="entry name" value="Glycosidases"/>
    <property type="match status" value="1"/>
</dbReference>
<evidence type="ECO:0000313" key="3">
    <source>
        <dbReference type="Proteomes" id="UP000019249"/>
    </source>
</evidence>
<comment type="caution">
    <text evidence="2">The sequence shown here is derived from an EMBL/GenBank/DDBJ whole genome shotgun (WGS) entry which is preliminary data.</text>
</comment>
<evidence type="ECO:0000313" key="2">
    <source>
        <dbReference type="EMBL" id="EUJ30746.1"/>
    </source>
</evidence>
<sequence>MKHSKLDNFPQDFLWGSASAAYQVEGAHEADGKGSSVWDEFVKEPGTTFKNTNGNIAVDHYHRFREDVALMAEQGLKAYRFSIAWSRIIPDGNGEVNQAGLDFYSELIDELLKHNIEPVVTIYHWDLPQALQDEYNGFESRRIIADFTAYAKVLFDAYSDRVKYWVSLNEQNVFITHGYLLGLHPPAVKDRKRMLLANHHANLANASAIATFREGNYPGMIGPSFNFGPVYAYNSDPENNIAKLDTEELMAYFWLDVYAKGSYPRTVLKRLVEENRMENPSEADNALLASGKPDFIGLNYYQSSTVKKK</sequence>
<gene>
    <name evidence="2" type="ORF">MFLO_10109</name>
</gene>
<keyword evidence="3" id="KW-1185">Reference proteome</keyword>
<name>A0ABN0RE22_9LIST</name>
<dbReference type="InterPro" id="IPR017853">
    <property type="entry name" value="GH"/>
</dbReference>
<organism evidence="2 3">
    <name type="scientific">Listeria floridensis FSL S10-1187</name>
    <dbReference type="NCBI Taxonomy" id="1265817"/>
    <lineage>
        <taxon>Bacteria</taxon>
        <taxon>Bacillati</taxon>
        <taxon>Bacillota</taxon>
        <taxon>Bacilli</taxon>
        <taxon>Bacillales</taxon>
        <taxon>Listeriaceae</taxon>
        <taxon>Listeria</taxon>
    </lineage>
</organism>
<protein>
    <submittedName>
        <fullName evidence="2">Aryl-phospho-beta-D-glucosidase BglC</fullName>
    </submittedName>
</protein>